<evidence type="ECO:0000313" key="2">
    <source>
        <dbReference type="Proteomes" id="UP000475862"/>
    </source>
</evidence>
<dbReference type="EMBL" id="VYZN01001862">
    <property type="protein sequence ID" value="KAE9521891.1"/>
    <property type="molecule type" value="Genomic_DNA"/>
</dbReference>
<sequence>LTIENKINDLSRTEENHYINDEVHENLVTVIPSKYIFKLYLFKDDSALWIVNETTKDHFSFNGFNQNLENNDFSKSKRLSTKRMRGAQCSYYRYFSFKLIKTKIINNESFNRTFLLVLVTERKENKKYYSMKIRLLINLVFLKCLRGSVVEQIDKQLILQVETEKMYWEKELTRVAAVVKSLSSRRLPLRGHDDKFGSTHKLIAEFDLFLFKHIAQYANKGKGSTSYLSFATKKLLYIKKNGEPVERFLQFFANAGHKSEDMADAIFMALGANDLDIKNCRGQSYDNASNMSGMYSGLQARIKEASIHTVYIPCAAHSLNLVGECEPVAVHWQMIFLFSSKYLYIFFFFN</sequence>
<evidence type="ECO:0000313" key="1">
    <source>
        <dbReference type="EMBL" id="KAE9521891.1"/>
    </source>
</evidence>
<protein>
    <recommendedName>
        <fullName evidence="3">DUF4371 domain-containing protein</fullName>
    </recommendedName>
</protein>
<dbReference type="OrthoDB" id="6623362at2759"/>
<feature type="non-terminal residue" evidence="1">
    <location>
        <position position="1"/>
    </location>
</feature>
<keyword evidence="2" id="KW-1185">Reference proteome</keyword>
<organism evidence="1 2">
    <name type="scientific">Aphis glycines</name>
    <name type="common">Soybean aphid</name>
    <dbReference type="NCBI Taxonomy" id="307491"/>
    <lineage>
        <taxon>Eukaryota</taxon>
        <taxon>Metazoa</taxon>
        <taxon>Ecdysozoa</taxon>
        <taxon>Arthropoda</taxon>
        <taxon>Hexapoda</taxon>
        <taxon>Insecta</taxon>
        <taxon>Pterygota</taxon>
        <taxon>Neoptera</taxon>
        <taxon>Paraneoptera</taxon>
        <taxon>Hemiptera</taxon>
        <taxon>Sternorrhyncha</taxon>
        <taxon>Aphidomorpha</taxon>
        <taxon>Aphidoidea</taxon>
        <taxon>Aphididae</taxon>
        <taxon>Aphidini</taxon>
        <taxon>Aphis</taxon>
        <taxon>Aphis</taxon>
    </lineage>
</organism>
<accession>A0A6G0SW08</accession>
<name>A0A6G0SW08_APHGL</name>
<dbReference type="Proteomes" id="UP000475862">
    <property type="component" value="Unassembled WGS sequence"/>
</dbReference>
<proteinExistence type="predicted"/>
<dbReference type="AlphaFoldDB" id="A0A6G0SW08"/>
<comment type="caution">
    <text evidence="1">The sequence shown here is derived from an EMBL/GenBank/DDBJ whole genome shotgun (WGS) entry which is preliminary data.</text>
</comment>
<gene>
    <name evidence="1" type="ORF">AGLY_017698</name>
</gene>
<dbReference type="PANTHER" id="PTHR45749">
    <property type="match status" value="1"/>
</dbReference>
<reference evidence="1 2" key="1">
    <citation type="submission" date="2019-08" db="EMBL/GenBank/DDBJ databases">
        <title>The genome of the soybean aphid Biotype 1, its phylome, world population structure and adaptation to the North American continent.</title>
        <authorList>
            <person name="Giordano R."/>
            <person name="Donthu R.K."/>
            <person name="Hernandez A.G."/>
            <person name="Wright C.L."/>
            <person name="Zimin A.V."/>
        </authorList>
    </citation>
    <scope>NUCLEOTIDE SEQUENCE [LARGE SCALE GENOMIC DNA]</scope>
    <source>
        <tissue evidence="1">Whole aphids</tissue>
    </source>
</reference>
<evidence type="ECO:0008006" key="3">
    <source>
        <dbReference type="Google" id="ProtNLM"/>
    </source>
</evidence>
<dbReference type="PANTHER" id="PTHR45749:SF23">
    <property type="entry name" value="ZINC FINGER MYM-TYPE PROTEIN 1-LIKE"/>
    <property type="match status" value="1"/>
</dbReference>